<dbReference type="Gene3D" id="1.10.357.10">
    <property type="entry name" value="Tetracycline Repressor, domain 2"/>
    <property type="match status" value="1"/>
</dbReference>
<protein>
    <submittedName>
        <fullName evidence="5">TetR/AcrR family transcriptional regulator</fullName>
    </submittedName>
</protein>
<dbReference type="PROSITE" id="PS50977">
    <property type="entry name" value="HTH_TETR_2"/>
    <property type="match status" value="1"/>
</dbReference>
<dbReference type="PRINTS" id="PR00455">
    <property type="entry name" value="HTHTETR"/>
</dbReference>
<reference evidence="5" key="1">
    <citation type="submission" date="2020-07" db="EMBL/GenBank/DDBJ databases">
        <authorList>
            <person name="Pettersson B.M.F."/>
            <person name="Behra P.R.K."/>
            <person name="Ramesh M."/>
            <person name="Das S."/>
            <person name="Dasgupta S."/>
            <person name="Kirsebom L.A."/>
        </authorList>
    </citation>
    <scope>NUCLEOTIDE SEQUENCE</scope>
    <source>
        <strain evidence="5">DSM 44615</strain>
    </source>
</reference>
<evidence type="ECO:0000256" key="1">
    <source>
        <dbReference type="ARBA" id="ARBA00023125"/>
    </source>
</evidence>
<dbReference type="InterPro" id="IPR001647">
    <property type="entry name" value="HTH_TetR"/>
</dbReference>
<evidence type="ECO:0000256" key="3">
    <source>
        <dbReference type="SAM" id="MobiDB-lite"/>
    </source>
</evidence>
<dbReference type="GO" id="GO:0003700">
    <property type="term" value="F:DNA-binding transcription factor activity"/>
    <property type="evidence" value="ECO:0007669"/>
    <property type="project" value="TreeGrafter"/>
</dbReference>
<dbReference type="GO" id="GO:0000976">
    <property type="term" value="F:transcription cis-regulatory region binding"/>
    <property type="evidence" value="ECO:0007669"/>
    <property type="project" value="TreeGrafter"/>
</dbReference>
<dbReference type="PANTHER" id="PTHR30055:SF153">
    <property type="entry name" value="HTH-TYPE TRANSCRIPTIONAL REPRESSOR RV3405C"/>
    <property type="match status" value="1"/>
</dbReference>
<evidence type="ECO:0000256" key="2">
    <source>
        <dbReference type="PROSITE-ProRule" id="PRU00335"/>
    </source>
</evidence>
<evidence type="ECO:0000313" key="5">
    <source>
        <dbReference type="EMBL" id="MCV7170466.1"/>
    </source>
</evidence>
<keyword evidence="6" id="KW-1185">Reference proteome</keyword>
<dbReference type="Proteomes" id="UP001140293">
    <property type="component" value="Unassembled WGS sequence"/>
</dbReference>
<dbReference type="AlphaFoldDB" id="A0A9X2YNI6"/>
<keyword evidence="1 2" id="KW-0238">DNA-binding</keyword>
<proteinExistence type="predicted"/>
<feature type="domain" description="HTH tetR-type" evidence="4">
    <location>
        <begin position="13"/>
        <end position="73"/>
    </location>
</feature>
<accession>A0A9X2YNI6</accession>
<feature type="compositionally biased region" description="Basic and acidic residues" evidence="3">
    <location>
        <begin position="180"/>
        <end position="190"/>
    </location>
</feature>
<evidence type="ECO:0000313" key="6">
    <source>
        <dbReference type="Proteomes" id="UP001140293"/>
    </source>
</evidence>
<reference evidence="5" key="2">
    <citation type="journal article" date="2022" name="BMC Genomics">
        <title>Comparative genome analysis of mycobacteria focusing on tRNA and non-coding RNA.</title>
        <authorList>
            <person name="Behra P.R.K."/>
            <person name="Pettersson B.M.F."/>
            <person name="Ramesh M."/>
            <person name="Das S."/>
            <person name="Dasgupta S."/>
            <person name="Kirsebom L.A."/>
        </authorList>
    </citation>
    <scope>NUCLEOTIDE SEQUENCE</scope>
    <source>
        <strain evidence="5">DSM 44615</strain>
    </source>
</reference>
<dbReference type="InterPro" id="IPR050109">
    <property type="entry name" value="HTH-type_TetR-like_transc_reg"/>
</dbReference>
<dbReference type="PANTHER" id="PTHR30055">
    <property type="entry name" value="HTH-TYPE TRANSCRIPTIONAL REGULATOR RUTR"/>
    <property type="match status" value="1"/>
</dbReference>
<comment type="caution">
    <text evidence="5">The sequence shown here is derived from an EMBL/GenBank/DDBJ whole genome shotgun (WGS) entry which is preliminary data.</text>
</comment>
<dbReference type="SUPFAM" id="SSF46689">
    <property type="entry name" value="Homeodomain-like"/>
    <property type="match status" value="1"/>
</dbReference>
<sequence length="190" mass="20519">MTTASGGPPDAAKRVRTTVLPHAADLFAERGPAATTMRDIADRSGVNAGLIFRHIGTKEAVVTSVLEYLAADLISARDAGAPRAVVEARAERSWKVIARALLDGFDVTRLQSRFPNIDQLLADARDHYEDDYTARVATADALAMQLGWRLFGPFLRVATGLDEQGVRDTPPPATSFISRHLGDPRGLRGD</sequence>
<name>A0A9X2YNI6_9MYCO</name>
<dbReference type="InterPro" id="IPR009057">
    <property type="entry name" value="Homeodomain-like_sf"/>
</dbReference>
<feature type="region of interest" description="Disordered" evidence="3">
    <location>
        <begin position="163"/>
        <end position="190"/>
    </location>
</feature>
<gene>
    <name evidence="5" type="ORF">H7I41_11125</name>
</gene>
<organism evidence="5 6">
    <name type="scientific">[Mycobacterium] manitobense</name>
    <dbReference type="NCBI Taxonomy" id="190147"/>
    <lineage>
        <taxon>Bacteria</taxon>
        <taxon>Bacillati</taxon>
        <taxon>Actinomycetota</taxon>
        <taxon>Actinomycetes</taxon>
        <taxon>Mycobacteriales</taxon>
        <taxon>Mycobacteriaceae</taxon>
        <taxon>Mycolicibacterium</taxon>
    </lineage>
</organism>
<dbReference type="EMBL" id="JACKSJ010000085">
    <property type="protein sequence ID" value="MCV7170466.1"/>
    <property type="molecule type" value="Genomic_DNA"/>
</dbReference>
<evidence type="ECO:0000259" key="4">
    <source>
        <dbReference type="PROSITE" id="PS50977"/>
    </source>
</evidence>
<dbReference type="Pfam" id="PF00440">
    <property type="entry name" value="TetR_N"/>
    <property type="match status" value="1"/>
</dbReference>
<feature type="DNA-binding region" description="H-T-H motif" evidence="2">
    <location>
        <begin position="36"/>
        <end position="55"/>
    </location>
</feature>